<accession>A0A921SRE0</accession>
<evidence type="ECO:0000313" key="1">
    <source>
        <dbReference type="EMBL" id="HJG85760.1"/>
    </source>
</evidence>
<dbReference type="EMBL" id="DYUC01000016">
    <property type="protein sequence ID" value="HJG85760.1"/>
    <property type="molecule type" value="Genomic_DNA"/>
</dbReference>
<dbReference type="Proteomes" id="UP000760668">
    <property type="component" value="Unassembled WGS sequence"/>
</dbReference>
<evidence type="ECO:0000313" key="2">
    <source>
        <dbReference type="Proteomes" id="UP000760668"/>
    </source>
</evidence>
<protein>
    <submittedName>
        <fullName evidence="1">Uncharacterized protein</fullName>
    </submittedName>
</protein>
<reference evidence="1" key="1">
    <citation type="journal article" date="2021" name="PeerJ">
        <title>Extensive microbial diversity within the chicken gut microbiome revealed by metagenomics and culture.</title>
        <authorList>
            <person name="Gilroy R."/>
            <person name="Ravi A."/>
            <person name="Getino M."/>
            <person name="Pursley I."/>
            <person name="Horton D.L."/>
            <person name="Alikhan N.F."/>
            <person name="Baker D."/>
            <person name="Gharbi K."/>
            <person name="Hall N."/>
            <person name="Watson M."/>
            <person name="Adriaenssens E.M."/>
            <person name="Foster-Nyarko E."/>
            <person name="Jarju S."/>
            <person name="Secka A."/>
            <person name="Antonio M."/>
            <person name="Oren A."/>
            <person name="Chaudhuri R.R."/>
            <person name="La Ragione R."/>
            <person name="Hildebrand F."/>
            <person name="Pallen M.J."/>
        </authorList>
    </citation>
    <scope>NUCLEOTIDE SEQUENCE</scope>
    <source>
        <strain evidence="1">CHK179-5677</strain>
    </source>
</reference>
<reference evidence="1" key="2">
    <citation type="submission" date="2021-09" db="EMBL/GenBank/DDBJ databases">
        <authorList>
            <person name="Gilroy R."/>
        </authorList>
    </citation>
    <scope>NUCLEOTIDE SEQUENCE</scope>
    <source>
        <strain evidence="1">CHK179-5677</strain>
    </source>
</reference>
<name>A0A921SRE0_9FIRM</name>
<sequence>MMTICWACANAVPDADGERGCPWSREGKPVEGWVAERRDIRIQSSHPGGERKTVESYQVITCPAFVPG</sequence>
<comment type="caution">
    <text evidence="1">The sequence shown here is derived from an EMBL/GenBank/DDBJ whole genome shotgun (WGS) entry which is preliminary data.</text>
</comment>
<dbReference type="AlphaFoldDB" id="A0A921SRE0"/>
<gene>
    <name evidence="1" type="ORF">K8V01_01825</name>
</gene>
<dbReference type="RefSeq" id="WP_295368624.1">
    <property type="nucleotide sequence ID" value="NZ_DYUC01000016.1"/>
</dbReference>
<proteinExistence type="predicted"/>
<organism evidence="1 2">
    <name type="scientific">Pseudoflavonifractor capillosus</name>
    <dbReference type="NCBI Taxonomy" id="106588"/>
    <lineage>
        <taxon>Bacteria</taxon>
        <taxon>Bacillati</taxon>
        <taxon>Bacillota</taxon>
        <taxon>Clostridia</taxon>
        <taxon>Eubacteriales</taxon>
        <taxon>Oscillospiraceae</taxon>
        <taxon>Pseudoflavonifractor</taxon>
    </lineage>
</organism>